<dbReference type="STRING" id="149040.A0A194X682"/>
<dbReference type="InterPro" id="IPR036600">
    <property type="entry name" value="PAH_sf"/>
</dbReference>
<evidence type="ECO:0000256" key="2">
    <source>
        <dbReference type="ARBA" id="ARBA00023242"/>
    </source>
</evidence>
<keyword evidence="5" id="KW-1185">Reference proteome</keyword>
<dbReference type="Gene3D" id="1.20.1160.11">
    <property type="entry name" value="Paired amphipathic helix"/>
    <property type="match status" value="1"/>
</dbReference>
<dbReference type="InParanoid" id="A0A194X682"/>
<keyword evidence="2 3" id="KW-0539">Nucleus</keyword>
<proteinExistence type="predicted"/>
<sequence length="102" mass="11059">MEAVDPAAKVEFDQALTYIKDVENSVSPDTYKQFLDIMRSVAERGMDPVPNDEVLEQIQALFATSPGLIEGFKKFLPVAAPPATSSLAKGIEQDVATEEEAS</sequence>
<reference evidence="4 5" key="1">
    <citation type="submission" date="2015-10" db="EMBL/GenBank/DDBJ databases">
        <title>Full genome of DAOMC 229536 Phialocephala scopiformis, a fungal endophyte of spruce producing the potent anti-insectan compound rugulosin.</title>
        <authorList>
            <consortium name="DOE Joint Genome Institute"/>
            <person name="Walker A.K."/>
            <person name="Frasz S.L."/>
            <person name="Seifert K.A."/>
            <person name="Miller J.D."/>
            <person name="Mondo S.J."/>
            <person name="Labutti K."/>
            <person name="Lipzen A."/>
            <person name="Dockter R."/>
            <person name="Kennedy M."/>
            <person name="Grigoriev I.V."/>
            <person name="Spatafora J.W."/>
        </authorList>
    </citation>
    <scope>NUCLEOTIDE SEQUENCE [LARGE SCALE GENOMIC DNA]</scope>
    <source>
        <strain evidence="4 5">CBS 120377</strain>
    </source>
</reference>
<dbReference type="Proteomes" id="UP000070700">
    <property type="component" value="Unassembled WGS sequence"/>
</dbReference>
<dbReference type="GO" id="GO:0005634">
    <property type="term" value="C:nucleus"/>
    <property type="evidence" value="ECO:0007669"/>
    <property type="project" value="UniProtKB-SubCell"/>
</dbReference>
<protein>
    <submittedName>
        <fullName evidence="4">Uncharacterized protein</fullName>
    </submittedName>
</protein>
<name>A0A194X682_MOLSC</name>
<accession>A0A194X682</accession>
<dbReference type="OrthoDB" id="4767054at2759"/>
<dbReference type="PROSITE" id="PS51477">
    <property type="entry name" value="PAH"/>
    <property type="match status" value="1"/>
</dbReference>
<evidence type="ECO:0000313" key="4">
    <source>
        <dbReference type="EMBL" id="KUJ15317.1"/>
    </source>
</evidence>
<dbReference type="KEGG" id="psco:LY89DRAFT_719891"/>
<dbReference type="EMBL" id="KQ947418">
    <property type="protein sequence ID" value="KUJ15317.1"/>
    <property type="molecule type" value="Genomic_DNA"/>
</dbReference>
<dbReference type="InterPro" id="IPR003822">
    <property type="entry name" value="PAH"/>
</dbReference>
<comment type="subcellular location">
    <subcellularLocation>
        <location evidence="1 3">Nucleus</location>
    </subcellularLocation>
</comment>
<dbReference type="AlphaFoldDB" id="A0A194X682"/>
<evidence type="ECO:0000313" key="5">
    <source>
        <dbReference type="Proteomes" id="UP000070700"/>
    </source>
</evidence>
<dbReference type="SUPFAM" id="SSF47762">
    <property type="entry name" value="PAH2 domain"/>
    <property type="match status" value="1"/>
</dbReference>
<dbReference type="RefSeq" id="XP_018069672.1">
    <property type="nucleotide sequence ID" value="XM_018218530.1"/>
</dbReference>
<dbReference type="Pfam" id="PF02671">
    <property type="entry name" value="PAH"/>
    <property type="match status" value="1"/>
</dbReference>
<organism evidence="4 5">
    <name type="scientific">Mollisia scopiformis</name>
    <name type="common">Conifer needle endophyte fungus</name>
    <name type="synonym">Phialocephala scopiformis</name>
    <dbReference type="NCBI Taxonomy" id="149040"/>
    <lineage>
        <taxon>Eukaryota</taxon>
        <taxon>Fungi</taxon>
        <taxon>Dikarya</taxon>
        <taxon>Ascomycota</taxon>
        <taxon>Pezizomycotina</taxon>
        <taxon>Leotiomycetes</taxon>
        <taxon>Helotiales</taxon>
        <taxon>Mollisiaceae</taxon>
        <taxon>Mollisia</taxon>
    </lineage>
</organism>
<dbReference type="GO" id="GO:0006355">
    <property type="term" value="P:regulation of DNA-templated transcription"/>
    <property type="evidence" value="ECO:0007669"/>
    <property type="project" value="InterPro"/>
</dbReference>
<dbReference type="GeneID" id="28828256"/>
<evidence type="ECO:0000256" key="1">
    <source>
        <dbReference type="ARBA" id="ARBA00004123"/>
    </source>
</evidence>
<gene>
    <name evidence="4" type="ORF">LY89DRAFT_719891</name>
</gene>
<evidence type="ECO:0000256" key="3">
    <source>
        <dbReference type="PROSITE-ProRule" id="PRU00810"/>
    </source>
</evidence>